<evidence type="ECO:0000313" key="2">
    <source>
        <dbReference type="EMBL" id="MDR7087562.1"/>
    </source>
</evidence>
<feature type="transmembrane region" description="Helical" evidence="1">
    <location>
        <begin position="12"/>
        <end position="32"/>
    </location>
</feature>
<sequence>MTNVNQSTANWRLFGGGGLALGGFLYALTYILERDGSYDTSWLGVISLAIVGLGFFFVAYGQTGSNGAVGASTTGKLALYATSGLFLLDALLRILVHEGSAVDSKALDILQLAMVLALAWAAYEVSKKAVATENAGIALFGVAAWAALVQILNWAGGYGWWQAFVLGLSILATGVLYINNKPDTA</sequence>
<feature type="transmembrane region" description="Helical" evidence="1">
    <location>
        <begin position="44"/>
        <end position="65"/>
    </location>
</feature>
<feature type="transmembrane region" description="Helical" evidence="1">
    <location>
        <begin position="106"/>
        <end position="123"/>
    </location>
</feature>
<organism evidence="2 3">
    <name type="scientific">Aeromicrobium panaciterrae</name>
    <dbReference type="NCBI Taxonomy" id="363861"/>
    <lineage>
        <taxon>Bacteria</taxon>
        <taxon>Bacillati</taxon>
        <taxon>Actinomycetota</taxon>
        <taxon>Actinomycetes</taxon>
        <taxon>Propionibacteriales</taxon>
        <taxon>Nocardioidaceae</taxon>
        <taxon>Aeromicrobium</taxon>
    </lineage>
</organism>
<evidence type="ECO:0008006" key="4">
    <source>
        <dbReference type="Google" id="ProtNLM"/>
    </source>
</evidence>
<accession>A0ABU1UQX5</accession>
<feature type="transmembrane region" description="Helical" evidence="1">
    <location>
        <begin position="135"/>
        <end position="152"/>
    </location>
</feature>
<reference evidence="2 3" key="1">
    <citation type="submission" date="2023-07" db="EMBL/GenBank/DDBJ databases">
        <title>Sorghum-associated microbial communities from plants grown in Nebraska, USA.</title>
        <authorList>
            <person name="Schachtman D."/>
        </authorList>
    </citation>
    <scope>NUCLEOTIDE SEQUENCE [LARGE SCALE GENOMIC DNA]</scope>
    <source>
        <strain evidence="2 3">BE248</strain>
    </source>
</reference>
<comment type="caution">
    <text evidence="2">The sequence shown here is derived from an EMBL/GenBank/DDBJ whole genome shotgun (WGS) entry which is preliminary data.</text>
</comment>
<name>A0ABU1UQX5_9ACTN</name>
<feature type="transmembrane region" description="Helical" evidence="1">
    <location>
        <begin position="158"/>
        <end position="178"/>
    </location>
</feature>
<dbReference type="Proteomes" id="UP001257739">
    <property type="component" value="Unassembled WGS sequence"/>
</dbReference>
<keyword evidence="1" id="KW-0472">Membrane</keyword>
<keyword evidence="3" id="KW-1185">Reference proteome</keyword>
<evidence type="ECO:0000313" key="3">
    <source>
        <dbReference type="Proteomes" id="UP001257739"/>
    </source>
</evidence>
<feature type="transmembrane region" description="Helical" evidence="1">
    <location>
        <begin position="77"/>
        <end position="94"/>
    </location>
</feature>
<keyword evidence="1" id="KW-0812">Transmembrane</keyword>
<dbReference type="RefSeq" id="WP_309971422.1">
    <property type="nucleotide sequence ID" value="NZ_JAVDWH010000001.1"/>
</dbReference>
<protein>
    <recommendedName>
        <fullName evidence="4">Transporter</fullName>
    </recommendedName>
</protein>
<keyword evidence="1" id="KW-1133">Transmembrane helix</keyword>
<gene>
    <name evidence="2" type="ORF">J2X11_002401</name>
</gene>
<proteinExistence type="predicted"/>
<dbReference type="EMBL" id="JAVDWH010000001">
    <property type="protein sequence ID" value="MDR7087562.1"/>
    <property type="molecule type" value="Genomic_DNA"/>
</dbReference>
<evidence type="ECO:0000256" key="1">
    <source>
        <dbReference type="SAM" id="Phobius"/>
    </source>
</evidence>